<name>A0A1A9VXR3_GLOAU</name>
<evidence type="ECO:0000256" key="1">
    <source>
        <dbReference type="SAM" id="SignalP"/>
    </source>
</evidence>
<feature type="signal peptide" evidence="1">
    <location>
        <begin position="1"/>
        <end position="25"/>
    </location>
</feature>
<dbReference type="AlphaFoldDB" id="A0A1A9VXR3"/>
<proteinExistence type="predicted"/>
<protein>
    <submittedName>
        <fullName evidence="2">Uncharacterized protein</fullName>
    </submittedName>
</protein>
<dbReference type="EnsemblMetazoa" id="GAUT051027-RA">
    <property type="protein sequence ID" value="GAUT051027-PA"/>
    <property type="gene ID" value="GAUT051027"/>
</dbReference>
<keyword evidence="3" id="KW-1185">Reference proteome</keyword>
<evidence type="ECO:0000313" key="2">
    <source>
        <dbReference type="EnsemblMetazoa" id="GAUT051027-PA"/>
    </source>
</evidence>
<accession>A0A1A9VXR3</accession>
<evidence type="ECO:0000313" key="3">
    <source>
        <dbReference type="Proteomes" id="UP000078200"/>
    </source>
</evidence>
<feature type="chain" id="PRO_5008399812" evidence="1">
    <location>
        <begin position="26"/>
        <end position="252"/>
    </location>
</feature>
<sequence>MRASVLLKNLCVFVILNLLCFSVEEVEPAVDCYSCTFPRDWECNALAALTTKDGFLRTCNDSCSVLIGQDGRMGAYEESVTLTRDCYPIPACSSNSSICSERERFKRKAQFVNDLHSAHSLLPWKEEIKSLFESFRTSYNDLLAVFDETEAEAPLAEIRTQYLTIYKSSYPVSSYLQCSSFISAEFDKFQHSSVPHEDIKIPVIPNVLLPPKDIIKISLLTNEGFALARQDLVESYGNKRIIIIPNSEPFPI</sequence>
<organism evidence="2 3">
    <name type="scientific">Glossina austeni</name>
    <name type="common">Savannah tsetse fly</name>
    <dbReference type="NCBI Taxonomy" id="7395"/>
    <lineage>
        <taxon>Eukaryota</taxon>
        <taxon>Metazoa</taxon>
        <taxon>Ecdysozoa</taxon>
        <taxon>Arthropoda</taxon>
        <taxon>Hexapoda</taxon>
        <taxon>Insecta</taxon>
        <taxon>Pterygota</taxon>
        <taxon>Neoptera</taxon>
        <taxon>Endopterygota</taxon>
        <taxon>Diptera</taxon>
        <taxon>Brachycera</taxon>
        <taxon>Muscomorpha</taxon>
        <taxon>Hippoboscoidea</taxon>
        <taxon>Glossinidae</taxon>
        <taxon>Glossina</taxon>
    </lineage>
</organism>
<dbReference type="VEuPathDB" id="VectorBase:GAUT051027"/>
<keyword evidence="1" id="KW-0732">Signal</keyword>
<reference evidence="2" key="1">
    <citation type="submission" date="2020-05" db="UniProtKB">
        <authorList>
            <consortium name="EnsemblMetazoa"/>
        </authorList>
    </citation>
    <scope>IDENTIFICATION</scope>
    <source>
        <strain evidence="2">TTRI</strain>
    </source>
</reference>
<dbReference type="Proteomes" id="UP000078200">
    <property type="component" value="Unassembled WGS sequence"/>
</dbReference>